<keyword evidence="2" id="KW-1185">Reference proteome</keyword>
<organism evidence="1 2">
    <name type="scientific">Aestuariibaculum lutulentum</name>
    <dbReference type="NCBI Taxonomy" id="2920935"/>
    <lineage>
        <taxon>Bacteria</taxon>
        <taxon>Pseudomonadati</taxon>
        <taxon>Bacteroidota</taxon>
        <taxon>Flavobacteriia</taxon>
        <taxon>Flavobacteriales</taxon>
        <taxon>Flavobacteriaceae</taxon>
    </lineage>
</organism>
<proteinExistence type="predicted"/>
<name>A0ABS9RNE3_9FLAO</name>
<dbReference type="EMBL" id="JAKVQD010000413">
    <property type="protein sequence ID" value="MCH4554476.1"/>
    <property type="molecule type" value="Genomic_DNA"/>
</dbReference>
<dbReference type="RefSeq" id="WP_240575951.1">
    <property type="nucleotide sequence ID" value="NZ_JAKVQD010000413.1"/>
</dbReference>
<protein>
    <submittedName>
        <fullName evidence="1">Uncharacterized protein</fullName>
    </submittedName>
</protein>
<feature type="non-terminal residue" evidence="1">
    <location>
        <position position="1"/>
    </location>
</feature>
<accession>A0ABS9RNE3</accession>
<comment type="caution">
    <text evidence="1">The sequence shown here is derived from an EMBL/GenBank/DDBJ whole genome shotgun (WGS) entry which is preliminary data.</text>
</comment>
<evidence type="ECO:0000313" key="1">
    <source>
        <dbReference type="EMBL" id="MCH4554476.1"/>
    </source>
</evidence>
<reference evidence="1" key="1">
    <citation type="submission" date="2022-02" db="EMBL/GenBank/DDBJ databases">
        <title>Aestuariibaculum sp., a marine bacterium isolated from sediment in Guangxi.</title>
        <authorList>
            <person name="Ying J."/>
        </authorList>
    </citation>
    <scope>NUCLEOTIDE SEQUENCE</scope>
    <source>
        <strain evidence="1">L182</strain>
    </source>
</reference>
<sequence>IAFRDDCTDRPDRAVMIAELSRFVKMVETHVRKPVLLRIAKPVERAYRISAAIDRPVWATGNLLSPDYAERPWRI</sequence>
<dbReference type="Proteomes" id="UP001156141">
    <property type="component" value="Unassembled WGS sequence"/>
</dbReference>
<evidence type="ECO:0000313" key="2">
    <source>
        <dbReference type="Proteomes" id="UP001156141"/>
    </source>
</evidence>
<feature type="non-terminal residue" evidence="1">
    <location>
        <position position="75"/>
    </location>
</feature>
<gene>
    <name evidence="1" type="ORF">MKW35_17785</name>
</gene>